<protein>
    <submittedName>
        <fullName evidence="1">Uncharacterized protein</fullName>
    </submittedName>
</protein>
<dbReference type="Proteomes" id="UP000324222">
    <property type="component" value="Unassembled WGS sequence"/>
</dbReference>
<gene>
    <name evidence="1" type="ORF">E2C01_090497</name>
</gene>
<evidence type="ECO:0000313" key="1">
    <source>
        <dbReference type="EMBL" id="MPC95294.1"/>
    </source>
</evidence>
<accession>A0A5B7JSL0</accession>
<reference evidence="1 2" key="1">
    <citation type="submission" date="2019-05" db="EMBL/GenBank/DDBJ databases">
        <title>Another draft genome of Portunus trituberculatus and its Hox gene families provides insights of decapod evolution.</title>
        <authorList>
            <person name="Jeong J.-H."/>
            <person name="Song I."/>
            <person name="Kim S."/>
            <person name="Choi T."/>
            <person name="Kim D."/>
            <person name="Ryu S."/>
            <person name="Kim W."/>
        </authorList>
    </citation>
    <scope>NUCLEOTIDE SEQUENCE [LARGE SCALE GENOMIC DNA]</scope>
    <source>
        <tissue evidence="1">Muscle</tissue>
    </source>
</reference>
<organism evidence="1 2">
    <name type="scientific">Portunus trituberculatus</name>
    <name type="common">Swimming crab</name>
    <name type="synonym">Neptunus trituberculatus</name>
    <dbReference type="NCBI Taxonomy" id="210409"/>
    <lineage>
        <taxon>Eukaryota</taxon>
        <taxon>Metazoa</taxon>
        <taxon>Ecdysozoa</taxon>
        <taxon>Arthropoda</taxon>
        <taxon>Crustacea</taxon>
        <taxon>Multicrustacea</taxon>
        <taxon>Malacostraca</taxon>
        <taxon>Eumalacostraca</taxon>
        <taxon>Eucarida</taxon>
        <taxon>Decapoda</taxon>
        <taxon>Pleocyemata</taxon>
        <taxon>Brachyura</taxon>
        <taxon>Eubrachyura</taxon>
        <taxon>Portunoidea</taxon>
        <taxon>Portunidae</taxon>
        <taxon>Portuninae</taxon>
        <taxon>Portunus</taxon>
    </lineage>
</organism>
<dbReference type="EMBL" id="VSRR010101659">
    <property type="protein sequence ID" value="MPC95294.1"/>
    <property type="molecule type" value="Genomic_DNA"/>
</dbReference>
<keyword evidence="2" id="KW-1185">Reference proteome</keyword>
<name>A0A5B7JSL0_PORTR</name>
<proteinExistence type="predicted"/>
<comment type="caution">
    <text evidence="1">The sequence shown here is derived from an EMBL/GenBank/DDBJ whole genome shotgun (WGS) entry which is preliminary data.</text>
</comment>
<sequence length="9" mass="1234">MYRQVWVRP</sequence>
<evidence type="ECO:0000313" key="2">
    <source>
        <dbReference type="Proteomes" id="UP000324222"/>
    </source>
</evidence>